<evidence type="ECO:0000313" key="3">
    <source>
        <dbReference type="Proteomes" id="UP000266723"/>
    </source>
</evidence>
<gene>
    <name evidence="2" type="ORF">DY000_02043936</name>
</gene>
<organism evidence="2 3">
    <name type="scientific">Brassica cretica</name>
    <name type="common">Mustard</name>
    <dbReference type="NCBI Taxonomy" id="69181"/>
    <lineage>
        <taxon>Eukaryota</taxon>
        <taxon>Viridiplantae</taxon>
        <taxon>Streptophyta</taxon>
        <taxon>Embryophyta</taxon>
        <taxon>Tracheophyta</taxon>
        <taxon>Spermatophyta</taxon>
        <taxon>Magnoliopsida</taxon>
        <taxon>eudicotyledons</taxon>
        <taxon>Gunneridae</taxon>
        <taxon>Pentapetalae</taxon>
        <taxon>rosids</taxon>
        <taxon>malvids</taxon>
        <taxon>Brassicales</taxon>
        <taxon>Brassicaceae</taxon>
        <taxon>Brassiceae</taxon>
        <taxon>Brassica</taxon>
    </lineage>
</organism>
<dbReference type="Pfam" id="PF01582">
    <property type="entry name" value="TIR"/>
    <property type="match status" value="1"/>
</dbReference>
<name>A0ABQ7BG21_BRACR</name>
<evidence type="ECO:0000313" key="2">
    <source>
        <dbReference type="EMBL" id="KAF3531070.1"/>
    </source>
</evidence>
<dbReference type="EMBL" id="QGKV02001507">
    <property type="protein sequence ID" value="KAF3531070.1"/>
    <property type="molecule type" value="Genomic_DNA"/>
</dbReference>
<dbReference type="SUPFAM" id="SSF52200">
    <property type="entry name" value="Toll/Interleukin receptor TIR domain"/>
    <property type="match status" value="1"/>
</dbReference>
<dbReference type="PANTHER" id="PTHR11017:SF571">
    <property type="entry name" value="TIR DOMAIN-CONTAINING PROTEIN"/>
    <property type="match status" value="1"/>
</dbReference>
<evidence type="ECO:0000259" key="1">
    <source>
        <dbReference type="PROSITE" id="PS50104"/>
    </source>
</evidence>
<dbReference type="InterPro" id="IPR044974">
    <property type="entry name" value="Disease_R_plants"/>
</dbReference>
<accession>A0ABQ7BG21</accession>
<sequence>MKCKEELGQTVIPVFYKVDPTDVKKQAGDFGKVFKKTSKGKTNEVIVKWSQALSKVATLAGYHSKNWDNEAKMIEDVATDVANKLFNSTPSRYLDEFIGMEAHMNKISWVLRTNLDDRDLGARWDWQDHHC</sequence>
<proteinExistence type="predicted"/>
<dbReference type="InterPro" id="IPR035897">
    <property type="entry name" value="Toll_tir_struct_dom_sf"/>
</dbReference>
<feature type="domain" description="TIR" evidence="1">
    <location>
        <begin position="1"/>
        <end position="85"/>
    </location>
</feature>
<comment type="caution">
    <text evidence="2">The sequence shown here is derived from an EMBL/GenBank/DDBJ whole genome shotgun (WGS) entry which is preliminary data.</text>
</comment>
<reference evidence="2 3" key="1">
    <citation type="journal article" date="2020" name="BMC Genomics">
        <title>Intraspecific diversification of the crop wild relative Brassica cretica Lam. using demographic model selection.</title>
        <authorList>
            <person name="Kioukis A."/>
            <person name="Michalopoulou V.A."/>
            <person name="Briers L."/>
            <person name="Pirintsos S."/>
            <person name="Studholme D.J."/>
            <person name="Pavlidis P."/>
            <person name="Sarris P.F."/>
        </authorList>
    </citation>
    <scope>NUCLEOTIDE SEQUENCE [LARGE SCALE GENOMIC DNA]</scope>
    <source>
        <strain evidence="3">cv. PFS-1207/04</strain>
    </source>
</reference>
<dbReference type="InterPro" id="IPR000157">
    <property type="entry name" value="TIR_dom"/>
</dbReference>
<dbReference type="Proteomes" id="UP000266723">
    <property type="component" value="Unassembled WGS sequence"/>
</dbReference>
<dbReference type="PROSITE" id="PS50104">
    <property type="entry name" value="TIR"/>
    <property type="match status" value="1"/>
</dbReference>
<dbReference type="PANTHER" id="PTHR11017">
    <property type="entry name" value="LEUCINE-RICH REPEAT-CONTAINING PROTEIN"/>
    <property type="match status" value="1"/>
</dbReference>
<keyword evidence="3" id="KW-1185">Reference proteome</keyword>
<protein>
    <recommendedName>
        <fullName evidence="1">TIR domain-containing protein</fullName>
    </recommendedName>
</protein>
<dbReference type="Gene3D" id="3.40.50.10140">
    <property type="entry name" value="Toll/interleukin-1 receptor homology (TIR) domain"/>
    <property type="match status" value="1"/>
</dbReference>